<evidence type="ECO:0000313" key="1">
    <source>
        <dbReference type="EMBL" id="CAK7233535.1"/>
    </source>
</evidence>
<accession>A0ABP0CPN9</accession>
<evidence type="ECO:0000313" key="2">
    <source>
        <dbReference type="Proteomes" id="UP001642406"/>
    </source>
</evidence>
<keyword evidence="2" id="KW-1185">Reference proteome</keyword>
<reference evidence="1 2" key="1">
    <citation type="submission" date="2024-01" db="EMBL/GenBank/DDBJ databases">
        <authorList>
            <person name="Allen C."/>
            <person name="Tagirdzhanova G."/>
        </authorList>
    </citation>
    <scope>NUCLEOTIDE SEQUENCE [LARGE SCALE GENOMIC DNA]</scope>
</reference>
<proteinExistence type="predicted"/>
<dbReference type="Proteomes" id="UP001642406">
    <property type="component" value="Unassembled WGS sequence"/>
</dbReference>
<organism evidence="1 2">
    <name type="scientific">Sporothrix bragantina</name>
    <dbReference type="NCBI Taxonomy" id="671064"/>
    <lineage>
        <taxon>Eukaryota</taxon>
        <taxon>Fungi</taxon>
        <taxon>Dikarya</taxon>
        <taxon>Ascomycota</taxon>
        <taxon>Pezizomycotina</taxon>
        <taxon>Sordariomycetes</taxon>
        <taxon>Sordariomycetidae</taxon>
        <taxon>Ophiostomatales</taxon>
        <taxon>Ophiostomataceae</taxon>
        <taxon>Sporothrix</taxon>
    </lineage>
</organism>
<dbReference type="PANTHER" id="PTHR35910">
    <property type="entry name" value="2EXR DOMAIN-CONTAINING PROTEIN"/>
    <property type="match status" value="1"/>
</dbReference>
<dbReference type="PANTHER" id="PTHR35910:SF1">
    <property type="entry name" value="2EXR DOMAIN-CONTAINING PROTEIN"/>
    <property type="match status" value="1"/>
</dbReference>
<dbReference type="EMBL" id="CAWUHC010000116">
    <property type="protein sequence ID" value="CAK7233535.1"/>
    <property type="molecule type" value="Genomic_DNA"/>
</dbReference>
<protein>
    <recommendedName>
        <fullName evidence="3">Integrase catalytic domain-containing protein</fullName>
    </recommendedName>
</protein>
<evidence type="ECO:0008006" key="3">
    <source>
        <dbReference type="Google" id="ProtNLM"/>
    </source>
</evidence>
<comment type="caution">
    <text evidence="1">The sequence shown here is derived from an EMBL/GenBank/DDBJ whole genome shotgun (WGS) entry which is preliminary data.</text>
</comment>
<gene>
    <name evidence="1" type="ORF">SBRCBS47491_008644</name>
</gene>
<sequence>MSRKISIILDQTDRYFTDYYNNLYRVDVHCSRCTDISGEVVSLARVASNFENKITSSVQPTASFVPFARLPAELQVMIWEKAAQPPACPHYFSTFDPNRAGHDPAAAARLMADYGLWTANLSSRATMLRLYGKVFKNCDANKIQCHEICKNDELPSRQLGGILAIADKIGSQSFPRFFDMLAVRYLNTLCADAYARLRQLAKNAGQFETEIASQVQPTARFVSFEWLPAELQLMIWEKAVQPPSCSHFFDTFGTANPDRVPTTRLLVDHGLWTATVDSRAVMEKAYGKAKEQCCENPCHKPWEYGQGVENRNQELGWYNRDVWEFPGELQFIMLHMSGTIWVADKVFKVYVARSSCSELAKLADAIKAKFPCITRPGWSLADNDMPFHANRSKIYLSMLL</sequence>
<name>A0ABP0CPN9_9PEZI</name>